<dbReference type="Pfam" id="PF13699">
    <property type="entry name" value="eCIS_core"/>
    <property type="match status" value="1"/>
</dbReference>
<feature type="domain" description="eCIS core" evidence="1">
    <location>
        <begin position="26"/>
        <end position="87"/>
    </location>
</feature>
<proteinExistence type="predicted"/>
<dbReference type="AlphaFoldDB" id="A0AA45W661"/>
<evidence type="ECO:0000313" key="5">
    <source>
        <dbReference type="Proteomes" id="UP001215549"/>
    </source>
</evidence>
<dbReference type="RefSeq" id="WP_076527011.1">
    <property type="nucleotide sequence ID" value="NZ_CP067140.1"/>
</dbReference>
<protein>
    <recommendedName>
        <fullName evidence="1">eCIS core domain-containing protein</fullName>
    </recommendedName>
</protein>
<dbReference type="EMBL" id="FTOU01000011">
    <property type="protein sequence ID" value="SIS98746.1"/>
    <property type="molecule type" value="Genomic_DNA"/>
</dbReference>
<reference evidence="3 5" key="2">
    <citation type="submission" date="2021-01" db="EMBL/GenBank/DDBJ databases">
        <title>Biogeographic distribution of Paracoccus.</title>
        <authorList>
            <person name="Hollensteiner J."/>
            <person name="Leineberger J."/>
            <person name="Brinkhoff T."/>
            <person name="Daniel R."/>
        </authorList>
    </citation>
    <scope>NUCLEOTIDE SEQUENCE [LARGE SCALE GENOMIC DNA]</scope>
    <source>
        <strain evidence="3 5">DSM 18447</strain>
    </source>
</reference>
<gene>
    <name evidence="3" type="ORF">JHX88_11760</name>
    <name evidence="2" type="ORF">SAMN05421772_11164</name>
</gene>
<dbReference type="InterPro" id="IPR025295">
    <property type="entry name" value="eCIS_core_dom"/>
</dbReference>
<dbReference type="Proteomes" id="UP001215549">
    <property type="component" value="Chromosome"/>
</dbReference>
<evidence type="ECO:0000313" key="2">
    <source>
        <dbReference type="EMBL" id="SIS98746.1"/>
    </source>
</evidence>
<organism evidence="2 4">
    <name type="scientific">Paracoccus saliphilus</name>
    <dbReference type="NCBI Taxonomy" id="405559"/>
    <lineage>
        <taxon>Bacteria</taxon>
        <taxon>Pseudomonadati</taxon>
        <taxon>Pseudomonadota</taxon>
        <taxon>Alphaproteobacteria</taxon>
        <taxon>Rhodobacterales</taxon>
        <taxon>Paracoccaceae</taxon>
        <taxon>Paracoccus</taxon>
    </lineage>
</organism>
<evidence type="ECO:0000313" key="4">
    <source>
        <dbReference type="Proteomes" id="UP000186216"/>
    </source>
</evidence>
<evidence type="ECO:0000259" key="1">
    <source>
        <dbReference type="Pfam" id="PF13699"/>
    </source>
</evidence>
<dbReference type="Proteomes" id="UP000186216">
    <property type="component" value="Unassembled WGS sequence"/>
</dbReference>
<keyword evidence="5" id="KW-1185">Reference proteome</keyword>
<name>A0AA45W661_9RHOB</name>
<accession>A0AA45W661</accession>
<evidence type="ECO:0000313" key="3">
    <source>
        <dbReference type="EMBL" id="WCR01611.1"/>
    </source>
</evidence>
<dbReference type="EMBL" id="CP067140">
    <property type="protein sequence ID" value="WCR01611.1"/>
    <property type="molecule type" value="Genomic_DNA"/>
</dbReference>
<sequence length="281" mass="32628">MEKGIKRRLTPGEISTASRVFNGAINFKRIRIHDNPAENNDPSNPHTVGNDIHFPKDDFRDDFFGAPLHKLSTLIHEMTHVWQNQSGQRATLSHRKFRNSYKRELKESLKNHVTPKSLAELKEQLSKLRRFKKNRLVMDAVSRPLHATREIVPQPMAVEISAEMIDSHNVTSVLPGEPIESPLDHYFREYVTDDNQELRQQVGKYWQLISDYHYLTHDWENTAFNALSREGQAEMIKDYFILLCGGDPLEPVFCPNDTYTPTSGHERPPLSFYKRLIPFVH</sequence>
<reference evidence="2 4" key="1">
    <citation type="submission" date="2017-01" db="EMBL/GenBank/DDBJ databases">
        <authorList>
            <person name="Varghese N."/>
            <person name="Submissions S."/>
        </authorList>
    </citation>
    <scope>NUCLEOTIDE SEQUENCE [LARGE SCALE GENOMIC DNA]</scope>
    <source>
        <strain evidence="2 4">DSM 18447</strain>
    </source>
</reference>